<accession>F2KRH5</accession>
<dbReference type="PROSITE" id="PS51669">
    <property type="entry name" value="4FE4S_MOW_BIS_MGD"/>
    <property type="match status" value="1"/>
</dbReference>
<dbReference type="InterPro" id="IPR006656">
    <property type="entry name" value="Mopterin_OxRdtase"/>
</dbReference>
<reference evidence="11 12" key="1">
    <citation type="submission" date="2011-03" db="EMBL/GenBank/DDBJ databases">
        <title>The complete genome of Archaeoglobus veneficus SNP6.</title>
        <authorList>
            <consortium name="US DOE Joint Genome Institute (JGI-PGF)"/>
            <person name="Lucas S."/>
            <person name="Copeland A."/>
            <person name="Lapidus A."/>
            <person name="Bruce D."/>
            <person name="Goodwin L."/>
            <person name="Pitluck S."/>
            <person name="Kyrpides N."/>
            <person name="Mavromatis K."/>
            <person name="Pagani I."/>
            <person name="Ivanova N."/>
            <person name="Mikhailova N."/>
            <person name="Lu M."/>
            <person name="Detter J.C."/>
            <person name="Tapia R."/>
            <person name="Han C."/>
            <person name="Land M."/>
            <person name="Hauser L."/>
            <person name="Markowitz V."/>
            <person name="Cheng J.-F."/>
            <person name="Hugenholtz P."/>
            <person name="Woyke T."/>
            <person name="Wu D."/>
            <person name="Spring S."/>
            <person name="Brambilla E."/>
            <person name="Klenk H.-P."/>
            <person name="Eisen J.A."/>
        </authorList>
    </citation>
    <scope>NUCLEOTIDE SEQUENCE [LARGE SCALE GENOMIC DNA]</scope>
    <source>
        <strain>SNP6</strain>
    </source>
</reference>
<evidence type="ECO:0000256" key="2">
    <source>
        <dbReference type="ARBA" id="ARBA00004196"/>
    </source>
</evidence>
<dbReference type="RefSeq" id="WP_013683412.1">
    <property type="nucleotide sequence ID" value="NC_015320.1"/>
</dbReference>
<proteinExistence type="inferred from homology"/>
<evidence type="ECO:0000256" key="8">
    <source>
        <dbReference type="ARBA" id="ARBA00023004"/>
    </source>
</evidence>
<dbReference type="Gene3D" id="3.40.228.10">
    <property type="entry name" value="Dimethylsulfoxide Reductase, domain 2"/>
    <property type="match status" value="1"/>
</dbReference>
<dbReference type="FunFam" id="3.40.228.10:FF:000002">
    <property type="entry name" value="Formate dehydrogenase subunit alpha"/>
    <property type="match status" value="1"/>
</dbReference>
<dbReference type="NCBIfam" id="TIGR01409">
    <property type="entry name" value="TAT_signal_seq"/>
    <property type="match status" value="1"/>
</dbReference>
<dbReference type="eggNOG" id="arCOG01492">
    <property type="taxonomic scope" value="Archaea"/>
</dbReference>
<dbReference type="KEGG" id="ave:Arcve_0721"/>
<keyword evidence="9" id="KW-0411">Iron-sulfur</keyword>
<evidence type="ECO:0000256" key="6">
    <source>
        <dbReference type="ARBA" id="ARBA00022729"/>
    </source>
</evidence>
<dbReference type="Pfam" id="PF01568">
    <property type="entry name" value="Molydop_binding"/>
    <property type="match status" value="1"/>
</dbReference>
<evidence type="ECO:0000256" key="1">
    <source>
        <dbReference type="ARBA" id="ARBA00001966"/>
    </source>
</evidence>
<dbReference type="STRING" id="693661.Arcve_0721"/>
<keyword evidence="4" id="KW-0004">4Fe-4S</keyword>
<dbReference type="AlphaFoldDB" id="F2KRH5"/>
<keyword evidence="6" id="KW-0732">Signal</keyword>
<keyword evidence="7 11" id="KW-0560">Oxidoreductase</keyword>
<protein>
    <submittedName>
        <fullName evidence="11">Nitrate reductase</fullName>
        <ecNumber evidence="11">1.7.99.4</ecNumber>
    </submittedName>
</protein>
<evidence type="ECO:0000256" key="4">
    <source>
        <dbReference type="ARBA" id="ARBA00022485"/>
    </source>
</evidence>
<dbReference type="InterPro" id="IPR006311">
    <property type="entry name" value="TAT_signal"/>
</dbReference>
<dbReference type="SUPFAM" id="SSF50692">
    <property type="entry name" value="ADC-like"/>
    <property type="match status" value="1"/>
</dbReference>
<dbReference type="EC" id="1.7.99.4" evidence="11"/>
<evidence type="ECO:0000256" key="9">
    <source>
        <dbReference type="ARBA" id="ARBA00023014"/>
    </source>
</evidence>
<dbReference type="Gene3D" id="2.20.25.90">
    <property type="entry name" value="ADC-like domains"/>
    <property type="match status" value="1"/>
</dbReference>
<dbReference type="GO" id="GO:0030151">
    <property type="term" value="F:molybdenum ion binding"/>
    <property type="evidence" value="ECO:0007669"/>
    <property type="project" value="TreeGrafter"/>
</dbReference>
<dbReference type="HOGENOM" id="CLU_000422_13_3_2"/>
<dbReference type="PIRSF" id="PIRSF036643">
    <property type="entry name" value="FDH_alpha"/>
    <property type="match status" value="1"/>
</dbReference>
<keyword evidence="12" id="KW-1185">Reference proteome</keyword>
<dbReference type="InterPro" id="IPR006657">
    <property type="entry name" value="MoPterin_dinucl-bd_dom"/>
</dbReference>
<name>F2KRH5_ARCVS</name>
<keyword evidence="5" id="KW-0479">Metal-binding</keyword>
<dbReference type="SMART" id="SM00926">
    <property type="entry name" value="Molybdop_Fe4S4"/>
    <property type="match status" value="1"/>
</dbReference>
<dbReference type="Proteomes" id="UP000008136">
    <property type="component" value="Chromosome"/>
</dbReference>
<comment type="subcellular location">
    <subcellularLocation>
        <location evidence="2">Cell envelope</location>
    </subcellularLocation>
</comment>
<dbReference type="EMBL" id="CP002588">
    <property type="protein sequence ID" value="AEA46740.1"/>
    <property type="molecule type" value="Genomic_DNA"/>
</dbReference>
<dbReference type="PANTHER" id="PTHR43598:SF1">
    <property type="entry name" value="FORMATE DEHYDROGENASE-O MAJOR SUBUNIT"/>
    <property type="match status" value="1"/>
</dbReference>
<gene>
    <name evidence="11" type="ordered locus">Arcve_0721</name>
</gene>
<evidence type="ECO:0000259" key="10">
    <source>
        <dbReference type="PROSITE" id="PS51669"/>
    </source>
</evidence>
<dbReference type="GO" id="GO:0016491">
    <property type="term" value="F:oxidoreductase activity"/>
    <property type="evidence" value="ECO:0007669"/>
    <property type="project" value="UniProtKB-KW"/>
</dbReference>
<dbReference type="GO" id="GO:0043546">
    <property type="term" value="F:molybdopterin cofactor binding"/>
    <property type="evidence" value="ECO:0007669"/>
    <property type="project" value="InterPro"/>
</dbReference>
<dbReference type="GO" id="GO:0009061">
    <property type="term" value="P:anaerobic respiration"/>
    <property type="evidence" value="ECO:0007669"/>
    <property type="project" value="TreeGrafter"/>
</dbReference>
<dbReference type="InterPro" id="IPR006963">
    <property type="entry name" value="Mopterin_OxRdtase_4Fe-4S_dom"/>
</dbReference>
<dbReference type="Gene3D" id="2.40.40.20">
    <property type="match status" value="1"/>
</dbReference>
<dbReference type="PROSITE" id="PS51318">
    <property type="entry name" value="TAT"/>
    <property type="match status" value="1"/>
</dbReference>
<dbReference type="Pfam" id="PF00384">
    <property type="entry name" value="Molybdopterin"/>
    <property type="match status" value="1"/>
</dbReference>
<dbReference type="PANTHER" id="PTHR43598">
    <property type="entry name" value="TUNGSTEN-CONTAINING FORMYLMETHANOFURAN DEHYDROGENASE 2 SUBUNIT B"/>
    <property type="match status" value="1"/>
</dbReference>
<dbReference type="Gene3D" id="3.40.50.740">
    <property type="match status" value="1"/>
</dbReference>
<evidence type="ECO:0000256" key="3">
    <source>
        <dbReference type="ARBA" id="ARBA00010312"/>
    </source>
</evidence>
<dbReference type="OrthoDB" id="23466at2157"/>
<dbReference type="GeneID" id="10393821"/>
<dbReference type="eggNOG" id="arCOG01491">
    <property type="taxonomic scope" value="Archaea"/>
</dbReference>
<organism evidence="11 12">
    <name type="scientific">Archaeoglobus veneficus (strain DSM 11195 / SNP6)</name>
    <dbReference type="NCBI Taxonomy" id="693661"/>
    <lineage>
        <taxon>Archaea</taxon>
        <taxon>Methanobacteriati</taxon>
        <taxon>Methanobacteriota</taxon>
        <taxon>Archaeoglobi</taxon>
        <taxon>Archaeoglobales</taxon>
        <taxon>Archaeoglobaceae</taxon>
        <taxon>Archaeoglobus</taxon>
    </lineage>
</organism>
<dbReference type="SUPFAM" id="SSF53706">
    <property type="entry name" value="Formate dehydrogenase/DMSO reductase, domains 1-3"/>
    <property type="match status" value="1"/>
</dbReference>
<sequence>MGVRSLKLSRRDFMKASVATVAVAAGLAKYGRDGLFKKVEAQHIQEQAEQEGVRLVKTICTGCAVGCGILGKVKDDVFIGIEPWVNHPINRGKLCCKGATVNHIVTSPKRLRYPMIKRNGKWERISWEEALDIIARKMIEIRQKYGPDAIFFAGSAKVSTEVAYLMRKFMAFWGSNNIDHQARICHSTTVAGLGNTWGYGAMTNNFNDMRNARCIIFFSNPAEAHPVSFYHIYEAKRRGAVLICCDPRFSRTAAVSDLHLQFRPGTDIALVWGICYEIIKNGWYDEEFIKNRTYGFEKAKEIIMQYPPELVEDITGVPAEKIRKAAYILATHRPATLQYAMGGTQHEYGAQNIRAYAILQLLLGNAGKPGGGVNAFRGHDNVQGATDMCVLSHSLPAYYGLSEKAWKHWCNVWKVDYEWIKSRFASEEMMHKKGFTMARFAVGAVAGTDAYPGTRNMKIDQPAPLKMIFIWGHSTPSLGDLKLVKKAFETVELLVFVDPFVESGAAMADRDDGIILLPAATEFEGEGFVTNSGRQIQWRNRVVEPLYESKEDMWILLSLVKALDRYEAGLYEKFTINFGNKSPEEIRPEDVWDNEVTVGCRSIGMIGQKSWRIKRQQEYDYTFDPETCRAVGGPCDGEYWGLPWPCWNEKHPGTPILYRNDIPVWEGGHDFRVKWGTTAPDGASLLSGVNGHDQIPGWATNLETDYSEWLDKNMVPSGRGRARFYAWNMKDPVPVHREPIFSPRLDLVDKYPVYDDSVYGEYHYRVQIRARSYQVAWKNARLKEVFPLIWTSGRQVEHMGGGAETRANRILAELQPDMYVEINPKDANERGIKNGEMVAVISPRGLEYGDEPAYVVVKAKVTHAVPPGVVFMPFHWGGYFQGQSYLDRFPVTKDMDTRPFVAGDSANIINPPGWDPETQMQATKAGICEVVKLTRLEEFRRKNEGKIEALKVTLMRR</sequence>
<dbReference type="Pfam" id="PF04879">
    <property type="entry name" value="Molybdop_Fe4S4"/>
    <property type="match status" value="1"/>
</dbReference>
<keyword evidence="8" id="KW-0408">Iron</keyword>
<evidence type="ECO:0000256" key="7">
    <source>
        <dbReference type="ARBA" id="ARBA00023002"/>
    </source>
</evidence>
<dbReference type="CDD" id="cd02792">
    <property type="entry name" value="MopB_CT_Formate-Dh-Na-like"/>
    <property type="match status" value="1"/>
</dbReference>
<dbReference type="InterPro" id="IPR019546">
    <property type="entry name" value="TAT_signal_bac_arc"/>
</dbReference>
<evidence type="ECO:0000313" key="12">
    <source>
        <dbReference type="Proteomes" id="UP000008136"/>
    </source>
</evidence>
<dbReference type="GO" id="GO:0009055">
    <property type="term" value="F:electron transfer activity"/>
    <property type="evidence" value="ECO:0007669"/>
    <property type="project" value="TreeGrafter"/>
</dbReference>
<comment type="similarity">
    <text evidence="3">Belongs to the prokaryotic molybdopterin-containing oxidoreductase family.</text>
</comment>
<comment type="cofactor">
    <cofactor evidence="1">
        <name>[4Fe-4S] cluster</name>
        <dbReference type="ChEBI" id="CHEBI:49883"/>
    </cofactor>
</comment>
<evidence type="ECO:0000256" key="5">
    <source>
        <dbReference type="ARBA" id="ARBA00022723"/>
    </source>
</evidence>
<evidence type="ECO:0000313" key="11">
    <source>
        <dbReference type="EMBL" id="AEA46740.1"/>
    </source>
</evidence>
<dbReference type="InterPro" id="IPR009010">
    <property type="entry name" value="Asp_de-COase-like_dom_sf"/>
</dbReference>
<dbReference type="GO" id="GO:0051539">
    <property type="term" value="F:4 iron, 4 sulfur cluster binding"/>
    <property type="evidence" value="ECO:0007669"/>
    <property type="project" value="UniProtKB-KW"/>
</dbReference>
<feature type="domain" description="4Fe-4S Mo/W bis-MGD-type" evidence="10">
    <location>
        <begin position="53"/>
        <end position="109"/>
    </location>
</feature>